<dbReference type="PIRSF" id="PIRSF002155">
    <property type="entry name" value="Ribosomal_L1"/>
    <property type="match status" value="1"/>
</dbReference>
<evidence type="ECO:0000256" key="8">
    <source>
        <dbReference type="ARBA" id="ARBA00035241"/>
    </source>
</evidence>
<accession>F7YYC1</accession>
<comment type="similarity">
    <text evidence="1 9 10">Belongs to the universal ribosomal protein uL1 family.</text>
</comment>
<evidence type="ECO:0000313" key="11">
    <source>
        <dbReference type="EMBL" id="AEH50942.1"/>
    </source>
</evidence>
<dbReference type="InterPro" id="IPR016095">
    <property type="entry name" value="Ribosomal_uL1_3-a/b-sand"/>
</dbReference>
<organism evidence="11 12">
    <name type="scientific">Pseudothermotoga thermarum DSM 5069</name>
    <dbReference type="NCBI Taxonomy" id="688269"/>
    <lineage>
        <taxon>Bacteria</taxon>
        <taxon>Thermotogati</taxon>
        <taxon>Thermotogota</taxon>
        <taxon>Thermotogae</taxon>
        <taxon>Thermotogales</taxon>
        <taxon>Thermotogaceae</taxon>
        <taxon>Pseudothermotoga</taxon>
    </lineage>
</organism>
<evidence type="ECO:0000313" key="12">
    <source>
        <dbReference type="Proteomes" id="UP000006804"/>
    </source>
</evidence>
<evidence type="ECO:0000256" key="5">
    <source>
        <dbReference type="ARBA" id="ARBA00022884"/>
    </source>
</evidence>
<dbReference type="GO" id="GO:0006417">
    <property type="term" value="P:regulation of translation"/>
    <property type="evidence" value="ECO:0007669"/>
    <property type="project" value="UniProtKB-KW"/>
</dbReference>
<dbReference type="InterPro" id="IPR023674">
    <property type="entry name" value="Ribosomal_uL1-like"/>
</dbReference>
<evidence type="ECO:0000256" key="7">
    <source>
        <dbReference type="ARBA" id="ARBA00023274"/>
    </source>
</evidence>
<dbReference type="AlphaFoldDB" id="F7YYC1"/>
<keyword evidence="6 9" id="KW-0689">Ribosomal protein</keyword>
<dbReference type="STRING" id="688269.Theth_0858"/>
<evidence type="ECO:0000256" key="6">
    <source>
        <dbReference type="ARBA" id="ARBA00022980"/>
    </source>
</evidence>
<dbReference type="InterPro" id="IPR002143">
    <property type="entry name" value="Ribosomal_uL1"/>
</dbReference>
<dbReference type="Gene3D" id="3.30.190.20">
    <property type="match status" value="1"/>
</dbReference>
<reference evidence="11 12" key="1">
    <citation type="submission" date="2010-11" db="EMBL/GenBank/DDBJ databases">
        <title>The complete genome of Thermotoga thermarum DSM 5069.</title>
        <authorList>
            <consortium name="US DOE Joint Genome Institute (JGI-PGF)"/>
            <person name="Lucas S."/>
            <person name="Copeland A."/>
            <person name="Lapidus A."/>
            <person name="Bruce D."/>
            <person name="Goodwin L."/>
            <person name="Pitluck S."/>
            <person name="Kyrpides N."/>
            <person name="Mavromatis K."/>
            <person name="Ivanova N."/>
            <person name="Zeytun A."/>
            <person name="Brettin T."/>
            <person name="Detter J.C."/>
            <person name="Tapia R."/>
            <person name="Han C."/>
            <person name="Land M."/>
            <person name="Hauser L."/>
            <person name="Markowitz V."/>
            <person name="Cheng J.-F."/>
            <person name="Hugenholtz P."/>
            <person name="Woyke T."/>
            <person name="Wu D."/>
            <person name="Spring S."/>
            <person name="Schroeder M."/>
            <person name="Brambilla E."/>
            <person name="Klenk H.-P."/>
            <person name="Eisen J.A."/>
        </authorList>
    </citation>
    <scope>NUCLEOTIDE SEQUENCE [LARGE SCALE GENOMIC DNA]</scope>
    <source>
        <strain evidence="11 12">DSM 5069</strain>
    </source>
</reference>
<dbReference type="GO" id="GO:0006412">
    <property type="term" value="P:translation"/>
    <property type="evidence" value="ECO:0007669"/>
    <property type="project" value="UniProtKB-UniRule"/>
</dbReference>
<dbReference type="Proteomes" id="UP000006804">
    <property type="component" value="Chromosome"/>
</dbReference>
<evidence type="ECO:0000256" key="10">
    <source>
        <dbReference type="RuleBase" id="RU000659"/>
    </source>
</evidence>
<keyword evidence="2 9" id="KW-0678">Repressor</keyword>
<evidence type="ECO:0000256" key="3">
    <source>
        <dbReference type="ARBA" id="ARBA00022730"/>
    </source>
</evidence>
<dbReference type="PANTHER" id="PTHR36427:SF3">
    <property type="entry name" value="LARGE RIBOSOMAL SUBUNIT PROTEIN UL1M"/>
    <property type="match status" value="1"/>
</dbReference>
<dbReference type="PROSITE" id="PS01199">
    <property type="entry name" value="RIBOSOMAL_L1"/>
    <property type="match status" value="1"/>
</dbReference>
<name>F7YYC1_9THEM</name>
<dbReference type="InterPro" id="IPR023673">
    <property type="entry name" value="Ribosomal_uL1_CS"/>
</dbReference>
<gene>
    <name evidence="9" type="primary">rplA</name>
    <name evidence="11" type="ORF">Theth_0858</name>
</gene>
<dbReference type="KEGG" id="tta:Theth_0858"/>
<dbReference type="InterPro" id="IPR028364">
    <property type="entry name" value="Ribosomal_uL1/biogenesis"/>
</dbReference>
<dbReference type="FunFam" id="3.40.50.790:FF:000001">
    <property type="entry name" value="50S ribosomal protein L1"/>
    <property type="match status" value="1"/>
</dbReference>
<dbReference type="GO" id="GO:0019843">
    <property type="term" value="F:rRNA binding"/>
    <property type="evidence" value="ECO:0007669"/>
    <property type="project" value="UniProtKB-UniRule"/>
</dbReference>
<dbReference type="PANTHER" id="PTHR36427">
    <property type="entry name" value="54S RIBOSOMAL PROTEIN L1, MITOCHONDRIAL"/>
    <property type="match status" value="1"/>
</dbReference>
<keyword evidence="4 9" id="KW-0810">Translation regulation</keyword>
<comment type="function">
    <text evidence="9">Binds directly to 23S rRNA. The L1 stalk is quite mobile in the ribosome, and is involved in E site tRNA release.</text>
</comment>
<dbReference type="OrthoDB" id="9803740at2"/>
<comment type="subunit">
    <text evidence="9">Part of the 50S ribosomal subunit.</text>
</comment>
<keyword evidence="5 9" id="KW-0694">RNA-binding</keyword>
<dbReference type="SUPFAM" id="SSF56808">
    <property type="entry name" value="Ribosomal protein L1"/>
    <property type="match status" value="1"/>
</dbReference>
<keyword evidence="7 9" id="KW-0687">Ribonucleoprotein</keyword>
<evidence type="ECO:0000256" key="1">
    <source>
        <dbReference type="ARBA" id="ARBA00010531"/>
    </source>
</evidence>
<dbReference type="Gene3D" id="3.40.50.790">
    <property type="match status" value="1"/>
</dbReference>
<keyword evidence="9" id="KW-0820">tRNA-binding</keyword>
<dbReference type="eggNOG" id="COG0081">
    <property type="taxonomic scope" value="Bacteria"/>
</dbReference>
<dbReference type="EMBL" id="CP002351">
    <property type="protein sequence ID" value="AEH50942.1"/>
    <property type="molecule type" value="Genomic_DNA"/>
</dbReference>
<dbReference type="InterPro" id="IPR005878">
    <property type="entry name" value="Ribosom_uL1_bac-type"/>
</dbReference>
<dbReference type="RefSeq" id="WP_013932164.1">
    <property type="nucleotide sequence ID" value="NC_015707.1"/>
</dbReference>
<keyword evidence="3 9" id="KW-0699">rRNA-binding</keyword>
<proteinExistence type="inferred from homology"/>
<dbReference type="CDD" id="cd00403">
    <property type="entry name" value="Ribosomal_L1"/>
    <property type="match status" value="1"/>
</dbReference>
<dbReference type="HAMAP" id="MF_01318_B">
    <property type="entry name" value="Ribosomal_uL1_B"/>
    <property type="match status" value="1"/>
</dbReference>
<dbReference type="GO" id="GO:0003735">
    <property type="term" value="F:structural constituent of ribosome"/>
    <property type="evidence" value="ECO:0007669"/>
    <property type="project" value="InterPro"/>
</dbReference>
<sequence length="238" mass="26080">MPKHSKRYEEIRKKVDRNKYYKLDEAIKLVKETATAKFDETIELHLVTNIDPKKTEQQVRGTIVLPHGTGKPVRVLVFAKGEKAEEAKRAGADYVGGEELVEKIANENFTDFDVAIATPDMMKVIGKLGKILGPKGLMPSPKSGTVTNDIEATVKEFKAGRIEIRNDKTGCIHLPVGKKSFDDSKLKENIIAAYSQILSMRPSGVKGQFIKKATISSTMGVGIKLDLADLNAAISKAA</sequence>
<dbReference type="HOGENOM" id="CLU_062853_0_0_0"/>
<dbReference type="Pfam" id="PF00687">
    <property type="entry name" value="Ribosomal_L1"/>
    <property type="match status" value="1"/>
</dbReference>
<evidence type="ECO:0000256" key="9">
    <source>
        <dbReference type="HAMAP-Rule" id="MF_01318"/>
    </source>
</evidence>
<comment type="function">
    <text evidence="9">Protein L1 is also a translational repressor protein, it controls the translation of the L11 operon by binding to its mRNA.</text>
</comment>
<dbReference type="PATRIC" id="fig|688269.3.peg.882"/>
<keyword evidence="12" id="KW-1185">Reference proteome</keyword>
<dbReference type="NCBIfam" id="TIGR01169">
    <property type="entry name" value="rplA_bact"/>
    <property type="match status" value="1"/>
</dbReference>
<evidence type="ECO:0000256" key="4">
    <source>
        <dbReference type="ARBA" id="ARBA00022845"/>
    </source>
</evidence>
<protein>
    <recommendedName>
        <fullName evidence="8 9">Large ribosomal subunit protein uL1</fullName>
    </recommendedName>
</protein>
<dbReference type="GO" id="GO:0015934">
    <property type="term" value="C:large ribosomal subunit"/>
    <property type="evidence" value="ECO:0007669"/>
    <property type="project" value="InterPro"/>
</dbReference>
<dbReference type="GO" id="GO:0000049">
    <property type="term" value="F:tRNA binding"/>
    <property type="evidence" value="ECO:0007669"/>
    <property type="project" value="UniProtKB-KW"/>
</dbReference>
<evidence type="ECO:0000256" key="2">
    <source>
        <dbReference type="ARBA" id="ARBA00022491"/>
    </source>
</evidence>